<dbReference type="Proteomes" id="UP000473525">
    <property type="component" value="Unassembled WGS sequence"/>
</dbReference>
<dbReference type="InterPro" id="IPR000182">
    <property type="entry name" value="GNAT_dom"/>
</dbReference>
<dbReference type="GO" id="GO:0016747">
    <property type="term" value="F:acyltransferase activity, transferring groups other than amino-acyl groups"/>
    <property type="evidence" value="ECO:0007669"/>
    <property type="project" value="InterPro"/>
</dbReference>
<dbReference type="CDD" id="cd04301">
    <property type="entry name" value="NAT_SF"/>
    <property type="match status" value="1"/>
</dbReference>
<dbReference type="PANTHER" id="PTHR42793">
    <property type="entry name" value="COA BINDING DOMAIN CONTAINING PROTEIN"/>
    <property type="match status" value="1"/>
</dbReference>
<protein>
    <submittedName>
        <fullName evidence="2">GNAT family N-acetyltransferase</fullName>
    </submittedName>
</protein>
<sequence length="898" mass="96517">MSRVTASTAPAHWEADVLLRDGRAAHIRPIRAEDRDVFLEFYDRVSDQSKYYRFFSPMPRLSERDIERFINVDNVDRVAFVLTLQGQIIAVGRYDVIKPGEAEVAFLVEDQHQGRGIGQLLLEHLAQAGRERGVERFVAEVLPDNARMIQTFRDAGYRVASEYDEGVLQLEFSIEPTETAIGLMSKREHRAEAASIERFFNPRSVAVIGASRRQETIGQALVRNLITGDFAGRVYAVNPTSSAVSGLPTYKSVTDIPDDVDVAIVAVPAESVQEVVLDCAAKGVHGLVVVSAGFAETGEEGRVRQRKLVGLSRSYGLRLIGPNCLGIINTDAKVSLNASLSPLMPPRGRAGFFCQSGALGTAILEKVYNRGLGLSTFVSAGNRADVSGNDLLQYWEEDDSTEVVLLYLESIGNPRKFSRIARRVSLRKPIIAVRSGRTTQGVPMGHAVRKIAAPPAAVDAMFRQAGVIQVDTLEEMFDVAQLVAHQPLPRGRRVAIVGNSDAVGLLAADAAAAVGLVVNKSTSLGADASAEDFEDALDAAIDDPEVDSVVAVYVPPINVSGEDVANVLAAVGEQSDKPLVSSFLGVEGVPELLRVPDVAGATAGRGSVPSYPGVEAAVRALARVVEYAVWLRSPEGNDVDPADVDELGAKALVAEVLAANPQGTELDPDALAKLLAAYQIELWPVREVATRDEAVAAGEELGWDVVLKATAEHLRERPDQAHVWRNIDSAEEMVDAWDTLGSVITDSDRAGFVVQKNSSPGVPVAIRSIEDPLFGPVVSFGIAGPMTELLADRAYRIPPLSGRDAAAMVREIKSSPMLFGYRGSEVVDVAEVERLIQRVAQLQNDLPQLSALELSLVLAGADGATVLTAAGRVDPVVDPRSDWFVRRLSRPLGDTLPS</sequence>
<evidence type="ECO:0000313" key="3">
    <source>
        <dbReference type="Proteomes" id="UP000473525"/>
    </source>
</evidence>
<keyword evidence="2" id="KW-0808">Transferase</keyword>
<dbReference type="SUPFAM" id="SSF56059">
    <property type="entry name" value="Glutathione synthetase ATP-binding domain-like"/>
    <property type="match status" value="1"/>
</dbReference>
<dbReference type="InterPro" id="IPR013815">
    <property type="entry name" value="ATP_grasp_subdomain_1"/>
</dbReference>
<dbReference type="Gene3D" id="3.30.470.20">
    <property type="entry name" value="ATP-grasp fold, B domain"/>
    <property type="match status" value="1"/>
</dbReference>
<feature type="domain" description="N-acetyltransferase" evidence="1">
    <location>
        <begin position="25"/>
        <end position="175"/>
    </location>
</feature>
<dbReference type="InterPro" id="IPR032875">
    <property type="entry name" value="Succ_CoA_lig_flav_dom"/>
</dbReference>
<dbReference type="Gene3D" id="3.40.50.720">
    <property type="entry name" value="NAD(P)-binding Rossmann-like Domain"/>
    <property type="match status" value="1"/>
</dbReference>
<reference evidence="2 3" key="1">
    <citation type="submission" date="2019-12" db="EMBL/GenBank/DDBJ databases">
        <authorList>
            <person name="Huq M.A."/>
        </authorList>
    </citation>
    <scope>NUCLEOTIDE SEQUENCE [LARGE SCALE GENOMIC DNA]</scope>
    <source>
        <strain evidence="2 3">MAH-18</strain>
    </source>
</reference>
<dbReference type="Pfam" id="PF13549">
    <property type="entry name" value="ATP-grasp_5"/>
    <property type="match status" value="1"/>
</dbReference>
<dbReference type="Gene3D" id="3.40.50.261">
    <property type="entry name" value="Succinyl-CoA synthetase domains"/>
    <property type="match status" value="2"/>
</dbReference>
<dbReference type="InterPro" id="IPR036291">
    <property type="entry name" value="NAD(P)-bd_dom_sf"/>
</dbReference>
<dbReference type="PANTHER" id="PTHR42793:SF1">
    <property type="entry name" value="PEPTIDYL-LYSINE N-ACETYLTRANSFERASE PATZ"/>
    <property type="match status" value="1"/>
</dbReference>
<evidence type="ECO:0000259" key="1">
    <source>
        <dbReference type="PROSITE" id="PS51186"/>
    </source>
</evidence>
<dbReference type="InterPro" id="IPR003781">
    <property type="entry name" value="CoA-bd"/>
</dbReference>
<dbReference type="InterPro" id="IPR016181">
    <property type="entry name" value="Acyl_CoA_acyltransferase"/>
</dbReference>
<proteinExistence type="predicted"/>
<dbReference type="GO" id="GO:0005524">
    <property type="term" value="F:ATP binding"/>
    <property type="evidence" value="ECO:0007669"/>
    <property type="project" value="InterPro"/>
</dbReference>
<accession>A0A6L6XW22</accession>
<dbReference type="AlphaFoldDB" id="A0A6L6XW22"/>
<dbReference type="PROSITE" id="PS51186">
    <property type="entry name" value="GNAT"/>
    <property type="match status" value="1"/>
</dbReference>
<organism evidence="2 3">
    <name type="scientific">Nocardioides agri</name>
    <dbReference type="NCBI Taxonomy" id="2682843"/>
    <lineage>
        <taxon>Bacteria</taxon>
        <taxon>Bacillati</taxon>
        <taxon>Actinomycetota</taxon>
        <taxon>Actinomycetes</taxon>
        <taxon>Propionibacteriales</taxon>
        <taxon>Nocardioidaceae</taxon>
        <taxon>Nocardioides</taxon>
    </lineage>
</organism>
<comment type="caution">
    <text evidence="2">The sequence shown here is derived from an EMBL/GenBank/DDBJ whole genome shotgun (WGS) entry which is preliminary data.</text>
</comment>
<dbReference type="Gene3D" id="3.30.1490.20">
    <property type="entry name" value="ATP-grasp fold, A domain"/>
    <property type="match status" value="1"/>
</dbReference>
<gene>
    <name evidence="2" type="ORF">GON03_20590</name>
</gene>
<dbReference type="SUPFAM" id="SSF55729">
    <property type="entry name" value="Acyl-CoA N-acyltransferases (Nat)"/>
    <property type="match status" value="1"/>
</dbReference>
<name>A0A6L6XW22_9ACTN</name>
<keyword evidence="3" id="KW-1185">Reference proteome</keyword>
<dbReference type="Pfam" id="PF00583">
    <property type="entry name" value="Acetyltransf_1"/>
    <property type="match status" value="1"/>
</dbReference>
<dbReference type="SMART" id="SM00881">
    <property type="entry name" value="CoA_binding"/>
    <property type="match status" value="1"/>
</dbReference>
<dbReference type="InterPro" id="IPR016102">
    <property type="entry name" value="Succinyl-CoA_synth-like"/>
</dbReference>
<dbReference type="Gene3D" id="3.40.630.30">
    <property type="match status" value="1"/>
</dbReference>
<evidence type="ECO:0000313" key="2">
    <source>
        <dbReference type="EMBL" id="MVQ51584.1"/>
    </source>
</evidence>
<dbReference type="Pfam" id="PF13380">
    <property type="entry name" value="CoA_binding_2"/>
    <property type="match status" value="1"/>
</dbReference>
<dbReference type="Pfam" id="PF13607">
    <property type="entry name" value="Succ_CoA_lig"/>
    <property type="match status" value="1"/>
</dbReference>
<dbReference type="SUPFAM" id="SSF52210">
    <property type="entry name" value="Succinyl-CoA synthetase domains"/>
    <property type="match status" value="2"/>
</dbReference>
<dbReference type="SUPFAM" id="SSF51735">
    <property type="entry name" value="NAD(P)-binding Rossmann-fold domains"/>
    <property type="match status" value="1"/>
</dbReference>
<dbReference type="EMBL" id="WSEK01000005">
    <property type="protein sequence ID" value="MVQ51584.1"/>
    <property type="molecule type" value="Genomic_DNA"/>
</dbReference>